<evidence type="ECO:0000313" key="8">
    <source>
        <dbReference type="EMBL" id="RVU70887.1"/>
    </source>
</evidence>
<organism evidence="8 9">
    <name type="scientific">Lactobacillus xujianguonis</name>
    <dbReference type="NCBI Taxonomy" id="2495899"/>
    <lineage>
        <taxon>Bacteria</taxon>
        <taxon>Bacillati</taxon>
        <taxon>Bacillota</taxon>
        <taxon>Bacilli</taxon>
        <taxon>Lactobacillales</taxon>
        <taxon>Lactobacillaceae</taxon>
        <taxon>Lactobacillus</taxon>
    </lineage>
</organism>
<gene>
    <name evidence="8" type="ORF">EJK17_04850</name>
</gene>
<evidence type="ECO:0000256" key="5">
    <source>
        <dbReference type="ARBA" id="ARBA00023136"/>
    </source>
</evidence>
<keyword evidence="3 6" id="KW-0812">Transmembrane</keyword>
<reference evidence="8 9" key="1">
    <citation type="submission" date="2018-12" db="EMBL/GenBank/DDBJ databases">
        <authorList>
            <person name="Meng J."/>
        </authorList>
    </citation>
    <scope>NUCLEOTIDE SEQUENCE [LARGE SCALE GENOMIC DNA]</scope>
    <source>
        <strain evidence="8 9">HT111-2</strain>
    </source>
</reference>
<comment type="subcellular location">
    <subcellularLocation>
        <location evidence="1">Cell membrane</location>
        <topology evidence="1">Multi-pass membrane protein</topology>
    </subcellularLocation>
</comment>
<evidence type="ECO:0000256" key="3">
    <source>
        <dbReference type="ARBA" id="ARBA00022692"/>
    </source>
</evidence>
<dbReference type="Pfam" id="PF12698">
    <property type="entry name" value="ABC2_membrane_3"/>
    <property type="match status" value="1"/>
</dbReference>
<dbReference type="PANTHER" id="PTHR30294:SF29">
    <property type="entry name" value="MULTIDRUG ABC TRANSPORTER PERMEASE YBHS-RELATED"/>
    <property type="match status" value="1"/>
</dbReference>
<evidence type="ECO:0000256" key="6">
    <source>
        <dbReference type="SAM" id="Phobius"/>
    </source>
</evidence>
<evidence type="ECO:0000256" key="4">
    <source>
        <dbReference type="ARBA" id="ARBA00022989"/>
    </source>
</evidence>
<feature type="transmembrane region" description="Helical" evidence="6">
    <location>
        <begin position="310"/>
        <end position="326"/>
    </location>
</feature>
<dbReference type="InterPro" id="IPR051449">
    <property type="entry name" value="ABC-2_transporter_component"/>
</dbReference>
<proteinExistence type="predicted"/>
<keyword evidence="4 6" id="KW-1133">Transmembrane helix</keyword>
<dbReference type="RefSeq" id="WP_103661324.1">
    <property type="nucleotide sequence ID" value="NZ_ML136879.1"/>
</dbReference>
<protein>
    <submittedName>
        <fullName evidence="8">ABC transporter permease</fullName>
    </submittedName>
</protein>
<keyword evidence="5 6" id="KW-0472">Membrane</keyword>
<name>A0A437SVL9_9LACO</name>
<comment type="caution">
    <text evidence="8">The sequence shown here is derived from an EMBL/GenBank/DDBJ whole genome shotgun (WGS) entry which is preliminary data.</text>
</comment>
<keyword evidence="9" id="KW-1185">Reference proteome</keyword>
<feature type="transmembrane region" description="Helical" evidence="6">
    <location>
        <begin position="172"/>
        <end position="192"/>
    </location>
</feature>
<dbReference type="PANTHER" id="PTHR30294">
    <property type="entry name" value="MEMBRANE COMPONENT OF ABC TRANSPORTER YHHJ-RELATED"/>
    <property type="match status" value="1"/>
</dbReference>
<feature type="transmembrane region" description="Helical" evidence="6">
    <location>
        <begin position="21"/>
        <end position="41"/>
    </location>
</feature>
<feature type="transmembrane region" description="Helical" evidence="6">
    <location>
        <begin position="268"/>
        <end position="298"/>
    </location>
</feature>
<sequence length="407" mass="44809">MNKTLLVAKETYRREVKSWSYLAMVIGPFIFLAISFLVGYFTSSSSSDTDYVGVVTQVKELKPAFKDSDDFENYASLAKAKQALKNDDIDGYVEIKEDDGQLQADYHASEKLDDEVKAKLLQKLQGIQQVVNLQQAKLTEAQQAALQIKPVFHEKVIKEKASGEVKTDSPQYLAFFALIIILYMLIMTYTQVTAQDIATEKGTKIMEMIFSSMPGKTYFDGKIIGIIGEIITQVVIYALGGVAFYLAAPQLPGIGDAFKELKPVIDQVLAGFLSWSLVFAVLGLILYVVCAAFCGALASKPEDANKAVQPVSYLAIIGFFAAMFLQNSPTSLASRILSYVPFFSSYVMPLRVINGNATNLEAAISAVILLAFLAALMILIRSIYPNLILQTDDRGLVNNFKRALKSK</sequence>
<dbReference type="Proteomes" id="UP000288291">
    <property type="component" value="Unassembled WGS sequence"/>
</dbReference>
<dbReference type="GO" id="GO:0140359">
    <property type="term" value="F:ABC-type transporter activity"/>
    <property type="evidence" value="ECO:0007669"/>
    <property type="project" value="InterPro"/>
</dbReference>
<dbReference type="GO" id="GO:0005886">
    <property type="term" value="C:plasma membrane"/>
    <property type="evidence" value="ECO:0007669"/>
    <property type="project" value="UniProtKB-SubCell"/>
</dbReference>
<evidence type="ECO:0000256" key="2">
    <source>
        <dbReference type="ARBA" id="ARBA00022475"/>
    </source>
</evidence>
<dbReference type="EMBL" id="RXIA01000011">
    <property type="protein sequence ID" value="RVU70887.1"/>
    <property type="molecule type" value="Genomic_DNA"/>
</dbReference>
<evidence type="ECO:0000259" key="7">
    <source>
        <dbReference type="Pfam" id="PF12698"/>
    </source>
</evidence>
<evidence type="ECO:0000256" key="1">
    <source>
        <dbReference type="ARBA" id="ARBA00004651"/>
    </source>
</evidence>
<feature type="domain" description="ABC-2 type transporter transmembrane" evidence="7">
    <location>
        <begin position="19"/>
        <end position="379"/>
    </location>
</feature>
<feature type="transmembrane region" description="Helical" evidence="6">
    <location>
        <begin position="223"/>
        <end position="248"/>
    </location>
</feature>
<evidence type="ECO:0000313" key="9">
    <source>
        <dbReference type="Proteomes" id="UP000288291"/>
    </source>
</evidence>
<dbReference type="AlphaFoldDB" id="A0A437SVL9"/>
<feature type="transmembrane region" description="Helical" evidence="6">
    <location>
        <begin position="362"/>
        <end position="384"/>
    </location>
</feature>
<dbReference type="InterPro" id="IPR013525">
    <property type="entry name" value="ABC2_TM"/>
</dbReference>
<accession>A0A437SVL9</accession>
<keyword evidence="2" id="KW-1003">Cell membrane</keyword>